<dbReference type="GO" id="GO:0005975">
    <property type="term" value="P:carbohydrate metabolic process"/>
    <property type="evidence" value="ECO:0007669"/>
    <property type="project" value="InterPro"/>
</dbReference>
<feature type="signal peptide" evidence="2">
    <location>
        <begin position="1"/>
        <end position="21"/>
    </location>
</feature>
<keyword evidence="1 2" id="KW-0732">Signal</keyword>
<dbReference type="Pfam" id="PF00734">
    <property type="entry name" value="CBM_1"/>
    <property type="match status" value="1"/>
</dbReference>
<evidence type="ECO:0000256" key="1">
    <source>
        <dbReference type="ARBA" id="ARBA00022729"/>
    </source>
</evidence>
<name>A0A0C3QTX5_9AGAM</name>
<sequence length="70" mass="7526">MQLKISIIFGLFMSSAQFVLAQDSTCSGIYAQCGGIPGVFTGPTCCYDATRELKCEYINTQYSVCVPTGP</sequence>
<dbReference type="GO" id="GO:0005576">
    <property type="term" value="C:extracellular region"/>
    <property type="evidence" value="ECO:0007669"/>
    <property type="project" value="InterPro"/>
</dbReference>
<evidence type="ECO:0000259" key="3">
    <source>
        <dbReference type="PROSITE" id="PS51164"/>
    </source>
</evidence>
<gene>
    <name evidence="4" type="ORF">M407DRAFT_18198</name>
</gene>
<reference evidence="4 5" key="1">
    <citation type="submission" date="2014-04" db="EMBL/GenBank/DDBJ databases">
        <authorList>
            <consortium name="DOE Joint Genome Institute"/>
            <person name="Kuo A."/>
            <person name="Girlanda M."/>
            <person name="Perotto S."/>
            <person name="Kohler A."/>
            <person name="Nagy L.G."/>
            <person name="Floudas D."/>
            <person name="Copeland A."/>
            <person name="Barry K.W."/>
            <person name="Cichocki N."/>
            <person name="Veneault-Fourrey C."/>
            <person name="LaButti K."/>
            <person name="Lindquist E.A."/>
            <person name="Lipzen A."/>
            <person name="Lundell T."/>
            <person name="Morin E."/>
            <person name="Murat C."/>
            <person name="Sun H."/>
            <person name="Tunlid A."/>
            <person name="Henrissat B."/>
            <person name="Grigoriev I.V."/>
            <person name="Hibbett D.S."/>
            <person name="Martin F."/>
            <person name="Nordberg H.P."/>
            <person name="Cantor M.N."/>
            <person name="Hua S.X."/>
        </authorList>
    </citation>
    <scope>NUCLEOTIDE SEQUENCE [LARGE SCALE GENOMIC DNA]</scope>
    <source>
        <strain evidence="4 5">MUT 4182</strain>
    </source>
</reference>
<dbReference type="InterPro" id="IPR000254">
    <property type="entry name" value="CBD"/>
</dbReference>
<dbReference type="HOGENOM" id="CLU_2795821_0_0_1"/>
<protein>
    <recommendedName>
        <fullName evidence="3">CBM1 domain-containing protein</fullName>
    </recommendedName>
</protein>
<keyword evidence="5" id="KW-1185">Reference proteome</keyword>
<dbReference type="EMBL" id="KN822952">
    <property type="protein sequence ID" value="KIO32731.1"/>
    <property type="molecule type" value="Genomic_DNA"/>
</dbReference>
<proteinExistence type="predicted"/>
<dbReference type="OrthoDB" id="10295821at2759"/>
<feature type="domain" description="CBM1" evidence="3">
    <location>
        <begin position="25"/>
        <end position="66"/>
    </location>
</feature>
<accession>A0A0C3QTX5</accession>
<evidence type="ECO:0000256" key="2">
    <source>
        <dbReference type="SAM" id="SignalP"/>
    </source>
</evidence>
<dbReference type="PROSITE" id="PS51164">
    <property type="entry name" value="CBM1_2"/>
    <property type="match status" value="1"/>
</dbReference>
<feature type="chain" id="PRO_5002177681" description="CBM1 domain-containing protein" evidence="2">
    <location>
        <begin position="22"/>
        <end position="70"/>
    </location>
</feature>
<reference evidence="5" key="2">
    <citation type="submission" date="2015-01" db="EMBL/GenBank/DDBJ databases">
        <title>Evolutionary Origins and Diversification of the Mycorrhizal Mutualists.</title>
        <authorList>
            <consortium name="DOE Joint Genome Institute"/>
            <consortium name="Mycorrhizal Genomics Consortium"/>
            <person name="Kohler A."/>
            <person name="Kuo A."/>
            <person name="Nagy L.G."/>
            <person name="Floudas D."/>
            <person name="Copeland A."/>
            <person name="Barry K.W."/>
            <person name="Cichocki N."/>
            <person name="Veneault-Fourrey C."/>
            <person name="LaButti K."/>
            <person name="Lindquist E.A."/>
            <person name="Lipzen A."/>
            <person name="Lundell T."/>
            <person name="Morin E."/>
            <person name="Murat C."/>
            <person name="Riley R."/>
            <person name="Ohm R."/>
            <person name="Sun H."/>
            <person name="Tunlid A."/>
            <person name="Henrissat B."/>
            <person name="Grigoriev I.V."/>
            <person name="Hibbett D.S."/>
            <person name="Martin F."/>
        </authorList>
    </citation>
    <scope>NUCLEOTIDE SEQUENCE [LARGE SCALE GENOMIC DNA]</scope>
    <source>
        <strain evidence="5">MUT 4182</strain>
    </source>
</reference>
<dbReference type="GO" id="GO:0030248">
    <property type="term" value="F:cellulose binding"/>
    <property type="evidence" value="ECO:0007669"/>
    <property type="project" value="InterPro"/>
</dbReference>
<evidence type="ECO:0000313" key="4">
    <source>
        <dbReference type="EMBL" id="KIO32731.1"/>
    </source>
</evidence>
<organism evidence="4 5">
    <name type="scientific">Tulasnella calospora MUT 4182</name>
    <dbReference type="NCBI Taxonomy" id="1051891"/>
    <lineage>
        <taxon>Eukaryota</taxon>
        <taxon>Fungi</taxon>
        <taxon>Dikarya</taxon>
        <taxon>Basidiomycota</taxon>
        <taxon>Agaricomycotina</taxon>
        <taxon>Agaricomycetes</taxon>
        <taxon>Cantharellales</taxon>
        <taxon>Tulasnellaceae</taxon>
        <taxon>Tulasnella</taxon>
    </lineage>
</organism>
<dbReference type="Proteomes" id="UP000054248">
    <property type="component" value="Unassembled WGS sequence"/>
</dbReference>
<dbReference type="AlphaFoldDB" id="A0A0C3QTX5"/>
<evidence type="ECO:0000313" key="5">
    <source>
        <dbReference type="Proteomes" id="UP000054248"/>
    </source>
</evidence>